<dbReference type="GO" id="GO:0001725">
    <property type="term" value="C:stress fiber"/>
    <property type="evidence" value="ECO:0007669"/>
    <property type="project" value="UniProtKB-SubCell"/>
</dbReference>
<evidence type="ECO:0000256" key="11">
    <source>
        <dbReference type="ARBA" id="ARBA00046901"/>
    </source>
</evidence>
<dbReference type="PANTHER" id="PTHR10856:SF24">
    <property type="entry name" value="CORONIN-1B"/>
    <property type="match status" value="1"/>
</dbReference>
<evidence type="ECO:0000313" key="17">
    <source>
        <dbReference type="Proteomes" id="UP000694410"/>
    </source>
</evidence>
<sequence>MSFRKVVRQSKFRHVFGQPVKTDQCYDDIRVSRVTWDSTFCAVNPSFVAIIVEASGGGAFLVLPLHKTGRIDKSYPTVCGHTGPVLDIDWCPHNDYVIASGSEDCTVMVWQIPENGLSQPLTEPVVVLEGHSKRVGIVTWHPTARNVLLSAGCDNVVLIWNVGTAEELYRLDGLHPDLIYSVSWSRDGSRFCTACKDKSVRVIDPRRGTVVAVSVPTPLGGLCHQGTALHWFLGGIPCSLLLSLGAPHCPVFWGCPCPLVLPAVPCPSVPVPGVLQAPVTAVPPRRRSGHTRGPVPCAPSSWPTARSSPPASAA</sequence>
<dbReference type="FunFam" id="2.130.10.10:FF:003604">
    <property type="entry name" value="Coronin"/>
    <property type="match status" value="1"/>
</dbReference>
<comment type="subunit">
    <text evidence="11">Forms homooligomers, but does not form complexes with the other coronins. Interacts with Arp2/3 complex components, including ACTR2, ARPC1B and ARPC2. Binds actin.</text>
</comment>
<evidence type="ECO:0000313" key="16">
    <source>
        <dbReference type="Ensembl" id="ENSCCEP00000018749.1"/>
    </source>
</evidence>
<evidence type="ECO:0000256" key="14">
    <source>
        <dbReference type="SAM" id="MobiDB-lite"/>
    </source>
</evidence>
<dbReference type="GO" id="GO:0016477">
    <property type="term" value="P:cell migration"/>
    <property type="evidence" value="ECO:0007669"/>
    <property type="project" value="TreeGrafter"/>
</dbReference>
<evidence type="ECO:0000256" key="9">
    <source>
        <dbReference type="ARBA" id="ARBA00023212"/>
    </source>
</evidence>
<dbReference type="Pfam" id="PF08953">
    <property type="entry name" value="DUF1899"/>
    <property type="match status" value="1"/>
</dbReference>
<dbReference type="InterPro" id="IPR001680">
    <property type="entry name" value="WD40_rpt"/>
</dbReference>
<keyword evidence="9" id="KW-0206">Cytoskeleton</keyword>
<feature type="domain" description="DUF1899" evidence="15">
    <location>
        <begin position="5"/>
        <end position="69"/>
    </location>
</feature>
<comment type="subcellular location">
    <subcellularLocation>
        <location evidence="1">Cytoplasm</location>
        <location evidence="1">Cytoskeleton</location>
        <location evidence="1">Stress fiber</location>
    </subcellularLocation>
</comment>
<dbReference type="Ensembl" id="ENSCCET00000028639.1">
    <property type="protein sequence ID" value="ENSCCEP00000018749.1"/>
    <property type="gene ID" value="ENSCCEG00000017152.1"/>
</dbReference>
<dbReference type="Pfam" id="PF00400">
    <property type="entry name" value="WD40"/>
    <property type="match status" value="3"/>
</dbReference>
<comment type="similarity">
    <text evidence="2 13">Belongs to the WD repeat coronin family.</text>
</comment>
<evidence type="ECO:0000256" key="1">
    <source>
        <dbReference type="ARBA" id="ARBA00004529"/>
    </source>
</evidence>
<evidence type="ECO:0000259" key="15">
    <source>
        <dbReference type="SMART" id="SM01166"/>
    </source>
</evidence>
<feature type="repeat" description="WD" evidence="12">
    <location>
        <begin position="128"/>
        <end position="170"/>
    </location>
</feature>
<evidence type="ECO:0000256" key="10">
    <source>
        <dbReference type="ARBA" id="ARBA00024891"/>
    </source>
</evidence>
<dbReference type="SMART" id="SM00320">
    <property type="entry name" value="WD40"/>
    <property type="match status" value="3"/>
</dbReference>
<dbReference type="Proteomes" id="UP000694410">
    <property type="component" value="Unplaced"/>
</dbReference>
<comment type="function">
    <text evidence="10">Regulates leading edge dynamics and cell motility in fibroblasts. May be involved in cytokinesis and signal transduction.</text>
</comment>
<dbReference type="InterPro" id="IPR015943">
    <property type="entry name" value="WD40/YVTN_repeat-like_dom_sf"/>
</dbReference>
<keyword evidence="17" id="KW-1185">Reference proteome</keyword>
<name>A0A8C0ZGK2_CYACU</name>
<keyword evidence="7" id="KW-0175">Coiled coil</keyword>
<evidence type="ECO:0000256" key="7">
    <source>
        <dbReference type="ARBA" id="ARBA00023054"/>
    </source>
</evidence>
<feature type="repeat" description="WD" evidence="12">
    <location>
        <begin position="78"/>
        <end position="112"/>
    </location>
</feature>
<keyword evidence="6 13" id="KW-0677">Repeat</keyword>
<dbReference type="SUPFAM" id="SSF117289">
    <property type="entry name" value="Nucleoporin domain"/>
    <property type="match status" value="1"/>
</dbReference>
<dbReference type="PROSITE" id="PS50294">
    <property type="entry name" value="WD_REPEATS_REGION"/>
    <property type="match status" value="2"/>
</dbReference>
<reference evidence="16" key="2">
    <citation type="submission" date="2025-09" db="UniProtKB">
        <authorList>
            <consortium name="Ensembl"/>
        </authorList>
    </citation>
    <scope>IDENTIFICATION</scope>
</reference>
<evidence type="ECO:0000256" key="12">
    <source>
        <dbReference type="PROSITE-ProRule" id="PRU00221"/>
    </source>
</evidence>
<accession>A0A8C0ZGK2</accession>
<evidence type="ECO:0000256" key="3">
    <source>
        <dbReference type="ARBA" id="ARBA00022490"/>
    </source>
</evidence>
<dbReference type="Gene3D" id="2.130.10.10">
    <property type="entry name" value="YVTN repeat-like/Quinoprotein amine dehydrogenase"/>
    <property type="match status" value="1"/>
</dbReference>
<organism evidence="16 17">
    <name type="scientific">Cyanistes caeruleus</name>
    <name type="common">Eurasian blue tit</name>
    <name type="synonym">Parus caeruleus</name>
    <dbReference type="NCBI Taxonomy" id="156563"/>
    <lineage>
        <taxon>Eukaryota</taxon>
        <taxon>Metazoa</taxon>
        <taxon>Chordata</taxon>
        <taxon>Craniata</taxon>
        <taxon>Vertebrata</taxon>
        <taxon>Euteleostomi</taxon>
        <taxon>Archelosauria</taxon>
        <taxon>Archosauria</taxon>
        <taxon>Dinosauria</taxon>
        <taxon>Saurischia</taxon>
        <taxon>Theropoda</taxon>
        <taxon>Coelurosauria</taxon>
        <taxon>Aves</taxon>
        <taxon>Neognathae</taxon>
        <taxon>Neoaves</taxon>
        <taxon>Telluraves</taxon>
        <taxon>Australaves</taxon>
        <taxon>Passeriformes</taxon>
        <taxon>Paridae</taxon>
        <taxon>Cyanistes</taxon>
    </lineage>
</organism>
<dbReference type="PROSITE" id="PS00678">
    <property type="entry name" value="WD_REPEATS_1"/>
    <property type="match status" value="1"/>
</dbReference>
<feature type="compositionally biased region" description="Low complexity" evidence="14">
    <location>
        <begin position="298"/>
        <end position="314"/>
    </location>
</feature>
<dbReference type="PROSITE" id="PS50082">
    <property type="entry name" value="WD_REPEATS_2"/>
    <property type="match status" value="2"/>
</dbReference>
<evidence type="ECO:0000256" key="2">
    <source>
        <dbReference type="ARBA" id="ARBA00009482"/>
    </source>
</evidence>
<keyword evidence="4" id="KW-0597">Phosphoprotein</keyword>
<keyword evidence="8" id="KW-0009">Actin-binding</keyword>
<dbReference type="GO" id="GO:0007015">
    <property type="term" value="P:actin filament organization"/>
    <property type="evidence" value="ECO:0007669"/>
    <property type="project" value="TreeGrafter"/>
</dbReference>
<evidence type="ECO:0000256" key="6">
    <source>
        <dbReference type="ARBA" id="ARBA00022737"/>
    </source>
</evidence>
<evidence type="ECO:0000256" key="13">
    <source>
        <dbReference type="RuleBase" id="RU280818"/>
    </source>
</evidence>
<dbReference type="AlphaFoldDB" id="A0A8C0ZGK2"/>
<dbReference type="InterPro" id="IPR015048">
    <property type="entry name" value="DUF1899"/>
</dbReference>
<feature type="region of interest" description="Disordered" evidence="14">
    <location>
        <begin position="282"/>
        <end position="314"/>
    </location>
</feature>
<evidence type="ECO:0000256" key="5">
    <source>
        <dbReference type="ARBA" id="ARBA00022574"/>
    </source>
</evidence>
<keyword evidence="3" id="KW-0963">Cytoplasm</keyword>
<protein>
    <recommendedName>
        <fullName evidence="13">Coronin</fullName>
    </recommendedName>
</protein>
<reference evidence="16" key="1">
    <citation type="submission" date="2025-08" db="UniProtKB">
        <authorList>
            <consortium name="Ensembl"/>
        </authorList>
    </citation>
    <scope>IDENTIFICATION</scope>
</reference>
<dbReference type="PANTHER" id="PTHR10856">
    <property type="entry name" value="CORONIN"/>
    <property type="match status" value="1"/>
</dbReference>
<evidence type="ECO:0000256" key="4">
    <source>
        <dbReference type="ARBA" id="ARBA00022553"/>
    </source>
</evidence>
<evidence type="ECO:0000256" key="8">
    <source>
        <dbReference type="ARBA" id="ARBA00023203"/>
    </source>
</evidence>
<keyword evidence="5 12" id="KW-0853">WD repeat</keyword>
<dbReference type="GO" id="GO:0051015">
    <property type="term" value="F:actin filament binding"/>
    <property type="evidence" value="ECO:0007669"/>
    <property type="project" value="TreeGrafter"/>
</dbReference>
<dbReference type="InterPro" id="IPR015505">
    <property type="entry name" value="Coronin"/>
</dbReference>
<proteinExistence type="inferred from homology"/>
<dbReference type="SMART" id="SM01166">
    <property type="entry name" value="DUF1899"/>
    <property type="match status" value="1"/>
</dbReference>
<dbReference type="InterPro" id="IPR019775">
    <property type="entry name" value="WD40_repeat_CS"/>
</dbReference>